<feature type="domain" description="K Homology" evidence="3">
    <location>
        <begin position="152"/>
        <end position="220"/>
    </location>
</feature>
<dbReference type="EMBL" id="KK784968">
    <property type="protein sequence ID" value="KDO56960.1"/>
    <property type="molecule type" value="Genomic_DNA"/>
</dbReference>
<dbReference type="InterPro" id="IPR009210">
    <property type="entry name" value="ASCC1"/>
</dbReference>
<evidence type="ECO:0000313" key="5">
    <source>
        <dbReference type="Proteomes" id="UP000027120"/>
    </source>
</evidence>
<accession>A0A067ESS7</accession>
<protein>
    <recommendedName>
        <fullName evidence="3">K Homology domain-containing protein</fullName>
    </recommendedName>
</protein>
<keyword evidence="5" id="KW-1185">Reference proteome</keyword>
<proteinExistence type="predicted"/>
<dbReference type="InterPro" id="IPR009097">
    <property type="entry name" value="Cyclic_Pdiesterase"/>
</dbReference>
<dbReference type="STRING" id="2711.A0A067ESS7"/>
<dbReference type="Pfam" id="PF00013">
    <property type="entry name" value="KH_1"/>
    <property type="match status" value="1"/>
</dbReference>
<dbReference type="GO" id="GO:0006307">
    <property type="term" value="P:DNA alkylation repair"/>
    <property type="evidence" value="ECO:0007669"/>
    <property type="project" value="InterPro"/>
</dbReference>
<dbReference type="PANTHER" id="PTHR13360:SF1">
    <property type="entry name" value="ACTIVATING SIGNAL COINTEGRATOR 1 COMPLEX SUBUNIT 1"/>
    <property type="match status" value="1"/>
</dbReference>
<dbReference type="GO" id="GO:0006355">
    <property type="term" value="P:regulation of DNA-templated transcription"/>
    <property type="evidence" value="ECO:0000318"/>
    <property type="project" value="GO_Central"/>
</dbReference>
<evidence type="ECO:0000313" key="4">
    <source>
        <dbReference type="EMBL" id="KDO56960.1"/>
    </source>
</evidence>
<dbReference type="Pfam" id="PF10469">
    <property type="entry name" value="AKAP7_NLS"/>
    <property type="match status" value="1"/>
</dbReference>
<dbReference type="InterPro" id="IPR004088">
    <property type="entry name" value="KH_dom_type_1"/>
</dbReference>
<dbReference type="SMART" id="SM00322">
    <property type="entry name" value="KH"/>
    <property type="match status" value="1"/>
</dbReference>
<dbReference type="InterPro" id="IPR019510">
    <property type="entry name" value="AKAP7-like_phosphoesterase"/>
</dbReference>
<keyword evidence="1" id="KW-0694">RNA-binding</keyword>
<dbReference type="Gene3D" id="3.90.1140.10">
    <property type="entry name" value="Cyclic phosphodiesterase"/>
    <property type="match status" value="1"/>
</dbReference>
<reference evidence="4 5" key="1">
    <citation type="submission" date="2014-04" db="EMBL/GenBank/DDBJ databases">
        <authorList>
            <consortium name="International Citrus Genome Consortium"/>
            <person name="Gmitter F."/>
            <person name="Chen C."/>
            <person name="Farmerie W."/>
            <person name="Harkins T."/>
            <person name="Desany B."/>
            <person name="Mohiuddin M."/>
            <person name="Kodira C."/>
            <person name="Borodovsky M."/>
            <person name="Lomsadze A."/>
            <person name="Burns P."/>
            <person name="Jenkins J."/>
            <person name="Prochnik S."/>
            <person name="Shu S."/>
            <person name="Chapman J."/>
            <person name="Pitluck S."/>
            <person name="Schmutz J."/>
            <person name="Rokhsar D."/>
        </authorList>
    </citation>
    <scope>NUCLEOTIDE SEQUENCE</scope>
</reference>
<dbReference type="AlphaFoldDB" id="A0A067ESS7"/>
<organism evidence="4 5">
    <name type="scientific">Citrus sinensis</name>
    <name type="common">Sweet orange</name>
    <name type="synonym">Citrus aurantium var. sinensis</name>
    <dbReference type="NCBI Taxonomy" id="2711"/>
    <lineage>
        <taxon>Eukaryota</taxon>
        <taxon>Viridiplantae</taxon>
        <taxon>Streptophyta</taxon>
        <taxon>Embryophyta</taxon>
        <taxon>Tracheophyta</taxon>
        <taxon>Spermatophyta</taxon>
        <taxon>Magnoliopsida</taxon>
        <taxon>eudicotyledons</taxon>
        <taxon>Gunneridae</taxon>
        <taxon>Pentapetalae</taxon>
        <taxon>rosids</taxon>
        <taxon>malvids</taxon>
        <taxon>Sapindales</taxon>
        <taxon>Rutaceae</taxon>
        <taxon>Aurantioideae</taxon>
        <taxon>Citrus</taxon>
    </lineage>
</organism>
<evidence type="ECO:0000259" key="3">
    <source>
        <dbReference type="SMART" id="SM00322"/>
    </source>
</evidence>
<name>A0A067ESS7_CITSI</name>
<evidence type="ECO:0000256" key="1">
    <source>
        <dbReference type="PROSITE-ProRule" id="PRU00117"/>
    </source>
</evidence>
<dbReference type="InterPro" id="IPR036612">
    <property type="entry name" value="KH_dom_type_1_sf"/>
</dbReference>
<dbReference type="Gene3D" id="3.30.1370.10">
    <property type="entry name" value="K Homology domain, type 1"/>
    <property type="match status" value="1"/>
</dbReference>
<dbReference type="GO" id="GO:0003723">
    <property type="term" value="F:RNA binding"/>
    <property type="evidence" value="ECO:0007669"/>
    <property type="project" value="UniProtKB-UniRule"/>
</dbReference>
<dbReference type="SUPFAM" id="SSF55144">
    <property type="entry name" value="LigT-like"/>
    <property type="match status" value="1"/>
</dbReference>
<dbReference type="SUPFAM" id="SSF54791">
    <property type="entry name" value="Eukaryotic type KH-domain (KH-domain type I)"/>
    <property type="match status" value="1"/>
</dbReference>
<evidence type="ECO:0000256" key="2">
    <source>
        <dbReference type="SAM" id="MobiDB-lite"/>
    </source>
</evidence>
<gene>
    <name evidence="4" type="ORF">CISIN_1g010205mg</name>
</gene>
<dbReference type="Proteomes" id="UP000027120">
    <property type="component" value="Unassembled WGS sequence"/>
</dbReference>
<dbReference type="GO" id="GO:0005634">
    <property type="term" value="C:nucleus"/>
    <property type="evidence" value="ECO:0000318"/>
    <property type="project" value="GO_Central"/>
</dbReference>
<dbReference type="PROSITE" id="PS50084">
    <property type="entry name" value="KH_TYPE_1"/>
    <property type="match status" value="1"/>
</dbReference>
<dbReference type="InterPro" id="IPR004087">
    <property type="entry name" value="KH_dom"/>
</dbReference>
<dbReference type="SMR" id="A0A067ESS7"/>
<sequence length="515" mass="57507">MLTCSCRAHFRLDRVDRLLKFTSTYVNSRPLDYSQGGCSYYSLSCDWKMGGARDNQGAVYGDKKQKIINPVWRPVSTQASVNEESLVKDVSEDGSQIQEMHCSTSSNVSDAQLGVEVAEAVNEGTDLTLSSSVSLDDIKDETLEGEPVPSAERHSLSVEVGASVIRFIKGKEGSTQKKFEKEMGVKIILPSSKKEDSIIIEGNSTDSVAKASEKIQAIIAEAVESPSLDYSHFVSLPLAVHPELVDKLVNFQNTILGITDVCLDENVGSKSNEDASDSEEKEQQVDQEHKVAVELNIGDNSERVKVDRTSIPIVGYEAKASRPSTSSDLGIDKSIFIKPKTFHLTVLMLKLWNKDRVNAATNVLKSISSKVMDALDNRPLFIRLKGLDLMRGSKDKARILYAPVEEIGDGDRLLHACQVIIDAFNEAGLVFHRDYNKKLKQLHATLMNIRHKKRRKGTRRVDYFDARDIFKQFGSKEWGEYLIKEAHLSQRFVYDESGFYHCCASIPFPENMQVD</sequence>
<dbReference type="PANTHER" id="PTHR13360">
    <property type="entry name" value="ACTIVATING SIGNAL COINTEGRATOR 1 COMPLEX SUBUNIT 1"/>
    <property type="match status" value="1"/>
</dbReference>
<feature type="region of interest" description="Disordered" evidence="2">
    <location>
        <begin position="268"/>
        <end position="288"/>
    </location>
</feature>